<protein>
    <recommendedName>
        <fullName evidence="1">Protein SlyX homolog</fullName>
    </recommendedName>
</protein>
<dbReference type="HAMAP" id="MF_00715">
    <property type="entry name" value="SlyX"/>
    <property type="match status" value="1"/>
</dbReference>
<comment type="caution">
    <text evidence="3">The sequence shown here is derived from an EMBL/GenBank/DDBJ whole genome shotgun (WGS) entry which is preliminary data.</text>
</comment>
<proteinExistence type="inferred from homology"/>
<dbReference type="InterPro" id="IPR007236">
    <property type="entry name" value="SlyX"/>
</dbReference>
<evidence type="ECO:0000256" key="1">
    <source>
        <dbReference type="HAMAP-Rule" id="MF_00715"/>
    </source>
</evidence>
<dbReference type="PANTHER" id="PTHR36508">
    <property type="entry name" value="PROTEIN SLYX"/>
    <property type="match status" value="1"/>
</dbReference>
<keyword evidence="2" id="KW-0175">Coiled coil</keyword>
<evidence type="ECO:0000313" key="3">
    <source>
        <dbReference type="EMBL" id="KAF0808535.1"/>
    </source>
</evidence>
<name>A0ABQ6YES6_9GAMM</name>
<keyword evidence="4" id="KW-1185">Reference proteome</keyword>
<dbReference type="RefSeq" id="WP_133491068.1">
    <property type="nucleotide sequence ID" value="NZ_AQPF01000001.1"/>
</dbReference>
<comment type="similarity">
    <text evidence="1">Belongs to the SlyX family.</text>
</comment>
<dbReference type="PANTHER" id="PTHR36508:SF1">
    <property type="entry name" value="PROTEIN SLYX"/>
    <property type="match status" value="1"/>
</dbReference>
<dbReference type="Pfam" id="PF04102">
    <property type="entry name" value="SlyX"/>
    <property type="match status" value="1"/>
</dbReference>
<dbReference type="Proteomes" id="UP000771797">
    <property type="component" value="Unassembled WGS sequence"/>
</dbReference>
<dbReference type="EMBL" id="AQPF01000001">
    <property type="protein sequence ID" value="KAF0808535.1"/>
    <property type="molecule type" value="Genomic_DNA"/>
</dbReference>
<organism evidence="3 4">
    <name type="scientific">Alcanivorax xiamenensis</name>
    <dbReference type="NCBI Taxonomy" id="1177156"/>
    <lineage>
        <taxon>Bacteria</taxon>
        <taxon>Pseudomonadati</taxon>
        <taxon>Pseudomonadota</taxon>
        <taxon>Gammaproteobacteria</taxon>
        <taxon>Oceanospirillales</taxon>
        <taxon>Alcanivoracaceae</taxon>
        <taxon>Alcanivorax</taxon>
    </lineage>
</organism>
<sequence>MSDDRFLDIETKLAYQEDLVNELNRIVSGQQRSLDELEKVCQRLVERVVELNEELTALRIQDAPPPHY</sequence>
<feature type="coiled-coil region" evidence="2">
    <location>
        <begin position="20"/>
        <end position="61"/>
    </location>
</feature>
<reference evidence="3 4" key="1">
    <citation type="submission" date="2012-09" db="EMBL/GenBank/DDBJ databases">
        <title>Genome Sequence of alkane-degrading Bacterium Alcanivorax sp. 6-D-6.</title>
        <authorList>
            <person name="Lai Q."/>
            <person name="Shao Z."/>
        </authorList>
    </citation>
    <scope>NUCLEOTIDE SEQUENCE [LARGE SCALE GENOMIC DNA]</scope>
    <source>
        <strain evidence="3 4">6-D-6</strain>
    </source>
</reference>
<evidence type="ECO:0000256" key="2">
    <source>
        <dbReference type="SAM" id="Coils"/>
    </source>
</evidence>
<accession>A0ABQ6YES6</accession>
<gene>
    <name evidence="1" type="primary">slyX</name>
    <name evidence="3" type="ORF">A6D6_00244</name>
</gene>
<evidence type="ECO:0000313" key="4">
    <source>
        <dbReference type="Proteomes" id="UP000771797"/>
    </source>
</evidence>
<dbReference type="Gene3D" id="1.20.5.300">
    <property type="match status" value="1"/>
</dbReference>